<gene>
    <name evidence="2" type="ORF">SPM_001780</name>
</gene>
<evidence type="ECO:0000313" key="2">
    <source>
        <dbReference type="EMBL" id="KAI92767.1"/>
    </source>
</evidence>
<feature type="transmembrane region" description="Helical" evidence="1">
    <location>
        <begin position="458"/>
        <end position="482"/>
    </location>
</feature>
<evidence type="ECO:0000313" key="3">
    <source>
        <dbReference type="Proteomes" id="UP000004057"/>
    </source>
</evidence>
<dbReference type="Pfam" id="PF12461">
    <property type="entry name" value="DUF3688"/>
    <property type="match status" value="1"/>
</dbReference>
<protein>
    <recommendedName>
        <fullName evidence="4">Spiroplasmavirus-related protein</fullName>
    </recommendedName>
</protein>
<dbReference type="InterPro" id="IPR022160">
    <property type="entry name" value="Phage_1-C74_Orf1"/>
</dbReference>
<dbReference type="EMBL" id="AGBZ02000001">
    <property type="protein sequence ID" value="KAI92767.1"/>
    <property type="molecule type" value="Genomic_DNA"/>
</dbReference>
<name>A0AAI9X130_SPIME</name>
<keyword evidence="1" id="KW-1133">Transmembrane helix</keyword>
<proteinExistence type="predicted"/>
<reference evidence="2 3" key="1">
    <citation type="journal article" date="2012" name="J. Proteome Res.">
        <title>Application of Spiroplasma melliferum proteogenomic profiling for the discovery of virulence factors and pathogenicity mechanisms in host-associated spiroplasmas.</title>
        <authorList>
            <person name="Alexeev D."/>
            <person name="Kostrjukova E."/>
            <person name="Aliper A."/>
            <person name="Popenko A."/>
            <person name="Bazaleev N."/>
            <person name="Tyakht A."/>
            <person name="Selezneva O."/>
            <person name="Akopian T."/>
            <person name="Prichodko E."/>
            <person name="Kondratov I."/>
            <person name="Chukin M."/>
            <person name="Demina I."/>
            <person name="Galyamina M."/>
            <person name="Kamashev D."/>
            <person name="Vanyushkina A."/>
            <person name="Ladygina V."/>
            <person name="Levitskii S."/>
            <person name="Lazarev V."/>
            <person name="Govorun V."/>
        </authorList>
    </citation>
    <scope>NUCLEOTIDE SEQUENCE [LARGE SCALE GENOMIC DNA]</scope>
    <source>
        <strain evidence="2 3">KC3</strain>
    </source>
</reference>
<organism evidence="2 3">
    <name type="scientific">Spiroplasma melliferum KC3</name>
    <dbReference type="NCBI Taxonomy" id="570509"/>
    <lineage>
        <taxon>Bacteria</taxon>
        <taxon>Bacillati</taxon>
        <taxon>Mycoplasmatota</taxon>
        <taxon>Mollicutes</taxon>
        <taxon>Entomoplasmatales</taxon>
        <taxon>Spiroplasmataceae</taxon>
        <taxon>Spiroplasma</taxon>
    </lineage>
</organism>
<evidence type="ECO:0008006" key="4">
    <source>
        <dbReference type="Google" id="ProtNLM"/>
    </source>
</evidence>
<dbReference type="RefSeq" id="WP_004027895.1">
    <property type="nucleotide sequence ID" value="NZ_AGBZ02000001.1"/>
</dbReference>
<comment type="caution">
    <text evidence="2">The sequence shown here is derived from an EMBL/GenBank/DDBJ whole genome shotgun (WGS) entry which is preliminary data.</text>
</comment>
<accession>A0AAI9X130</accession>
<dbReference type="Proteomes" id="UP000004057">
    <property type="component" value="Unassembled WGS sequence"/>
</dbReference>
<sequence length="485" mass="56990">MRFRIFIFSFIGVLTFALTMPFVYVVSNVAVLSNQVKLYDRVFPSDKYVTYDKVSDYETEKTLMLRQDYFMQDINYVDFAVGFGIFFDGTRLNIKNWVSSFLSIAFFYKLNFKIFSLMGNAKNYINLDFSSDNHKVKFDIVVQYPNENIYYKFLFNYSQYDDVLVKLFGALFEPVVINQSIELFNGLRLSIRNDFVMQDYSFITDENNKVNEYLLESNVFVKSYTLEQVKSKFLNTLFNSFVSSVFDLNQNTKIGFELFYEKVEGIKFNNFGMFWYVKNGFYLYPNSLYLDLEGGIKDLEFRFYKLSLFKRNVYPNTNVAYLYGTGTEENKSKWTWDHHINGSLLSLPIKENFGNGFSFNYVDVVAWNTDNADYRMYLDTFNFSLFNWDSWNNIVNGGDIWKAKYNSCAWYNVFCHLTNGIIWAFNNVYGIKEVGKYVNALINTMQNVISLWDNVSQYYAFNAAFQALIGAVITLALFNGVLRYL</sequence>
<evidence type="ECO:0000256" key="1">
    <source>
        <dbReference type="SAM" id="Phobius"/>
    </source>
</evidence>
<keyword evidence="1" id="KW-0812">Transmembrane</keyword>
<dbReference type="AlphaFoldDB" id="A0AAI9X130"/>
<keyword evidence="1" id="KW-0472">Membrane</keyword>